<reference evidence="1 2" key="1">
    <citation type="submission" date="2019-08" db="EMBL/GenBank/DDBJ databases">
        <title>Draft genome sequences of two oriental melons (Cucumis melo L. var makuwa).</title>
        <authorList>
            <person name="Kwon S.-Y."/>
        </authorList>
    </citation>
    <scope>NUCLEOTIDE SEQUENCE [LARGE SCALE GENOMIC DNA]</scope>
    <source>
        <strain evidence="2">cv. SW 3</strain>
        <tissue evidence="1">Leaf</tissue>
    </source>
</reference>
<proteinExistence type="predicted"/>
<dbReference type="AlphaFoldDB" id="A0A5A7T6H1"/>
<accession>A0A5A7T6H1</accession>
<evidence type="ECO:0000313" key="2">
    <source>
        <dbReference type="Proteomes" id="UP000321393"/>
    </source>
</evidence>
<dbReference type="Proteomes" id="UP000321393">
    <property type="component" value="Unassembled WGS sequence"/>
</dbReference>
<dbReference type="EMBL" id="SSTE01018632">
    <property type="protein sequence ID" value="KAA0038840.1"/>
    <property type="molecule type" value="Genomic_DNA"/>
</dbReference>
<protein>
    <submittedName>
        <fullName evidence="1">Helix-turn-helix domain containing protein</fullName>
    </submittedName>
</protein>
<gene>
    <name evidence="1" type="ORF">E6C27_scaffold43404G00030</name>
</gene>
<organism evidence="1 2">
    <name type="scientific">Cucumis melo var. makuwa</name>
    <name type="common">Oriental melon</name>
    <dbReference type="NCBI Taxonomy" id="1194695"/>
    <lineage>
        <taxon>Eukaryota</taxon>
        <taxon>Viridiplantae</taxon>
        <taxon>Streptophyta</taxon>
        <taxon>Embryophyta</taxon>
        <taxon>Tracheophyta</taxon>
        <taxon>Spermatophyta</taxon>
        <taxon>Magnoliopsida</taxon>
        <taxon>eudicotyledons</taxon>
        <taxon>Gunneridae</taxon>
        <taxon>Pentapetalae</taxon>
        <taxon>rosids</taxon>
        <taxon>fabids</taxon>
        <taxon>Cucurbitales</taxon>
        <taxon>Cucurbitaceae</taxon>
        <taxon>Benincaseae</taxon>
        <taxon>Cucumis</taxon>
    </lineage>
</organism>
<sequence length="262" mass="29540">MISLSMIFAGGPSFGDDGRKIPWWSEAEKVFQYTPTRSYFSSSSPWSVATESDCLSQSSALFQVEGRTGRSHRYATLPVSAPPLVEISFRCPLPWKGKGKAGKERRKEYCEVTKSRKKGSTINKIMDRMEFSLKESKREKKRMAIRILRCRSFSFSCLGKVSFGGRELPPLYTPKKETLINLFQITDDEQRKLRTLISSDVAREGERKRKEVLRRAAGAVDRATYLNVLGSTVEVKGMQAQELKEAAVSHSDSQKDQAYGMG</sequence>
<evidence type="ECO:0000313" key="1">
    <source>
        <dbReference type="EMBL" id="KAA0038840.1"/>
    </source>
</evidence>
<name>A0A5A7T6H1_CUCMM</name>
<comment type="caution">
    <text evidence="1">The sequence shown here is derived from an EMBL/GenBank/DDBJ whole genome shotgun (WGS) entry which is preliminary data.</text>
</comment>